<organism evidence="2 3">
    <name type="scientific">Actinoplanes utahensis</name>
    <dbReference type="NCBI Taxonomy" id="1869"/>
    <lineage>
        <taxon>Bacteria</taxon>
        <taxon>Bacillati</taxon>
        <taxon>Actinomycetota</taxon>
        <taxon>Actinomycetes</taxon>
        <taxon>Micromonosporales</taxon>
        <taxon>Micromonosporaceae</taxon>
        <taxon>Actinoplanes</taxon>
    </lineage>
</organism>
<feature type="domain" description="STAS" evidence="1">
    <location>
        <begin position="25"/>
        <end position="71"/>
    </location>
</feature>
<evidence type="ECO:0000313" key="2">
    <source>
        <dbReference type="EMBL" id="KHD76938.1"/>
    </source>
</evidence>
<accession>A0A0A6UPF4</accession>
<dbReference type="PROSITE" id="PS50801">
    <property type="entry name" value="STAS"/>
    <property type="match status" value="1"/>
</dbReference>
<dbReference type="InterPro" id="IPR002645">
    <property type="entry name" value="STAS_dom"/>
</dbReference>
<name>A0A0A6UPF4_ACTUT</name>
<dbReference type="STRING" id="1869.MB27_14125"/>
<dbReference type="EMBL" id="JRTT01000014">
    <property type="protein sequence ID" value="KHD76938.1"/>
    <property type="molecule type" value="Genomic_DNA"/>
</dbReference>
<protein>
    <recommendedName>
        <fullName evidence="1">STAS domain-containing protein</fullName>
    </recommendedName>
</protein>
<dbReference type="Pfam" id="PF13466">
    <property type="entry name" value="STAS_2"/>
    <property type="match status" value="1"/>
</dbReference>
<gene>
    <name evidence="2" type="ORF">MB27_14125</name>
</gene>
<keyword evidence="3" id="KW-1185">Reference proteome</keyword>
<dbReference type="Gene3D" id="3.30.750.24">
    <property type="entry name" value="STAS domain"/>
    <property type="match status" value="1"/>
</dbReference>
<sequence length="128" mass="13282">MGVMAVDRHVEVMTGCELMWSADEIALSGEIDASNAALIGARIHALLGAPVVTVNCAAVTFLDVAGLRMLVRTGVAAAAADTIVRLRCSPAVLLTFQLCESRNPLGMVLQGDDPVVDGHDGDGPETPE</sequence>
<dbReference type="SUPFAM" id="SSF52091">
    <property type="entry name" value="SpoIIaa-like"/>
    <property type="match status" value="1"/>
</dbReference>
<dbReference type="AlphaFoldDB" id="A0A0A6UPF4"/>
<dbReference type="CDD" id="cd07043">
    <property type="entry name" value="STAS_anti-anti-sigma_factors"/>
    <property type="match status" value="1"/>
</dbReference>
<evidence type="ECO:0000259" key="1">
    <source>
        <dbReference type="PROSITE" id="PS50801"/>
    </source>
</evidence>
<comment type="caution">
    <text evidence="2">The sequence shown here is derived from an EMBL/GenBank/DDBJ whole genome shotgun (WGS) entry which is preliminary data.</text>
</comment>
<evidence type="ECO:0000313" key="3">
    <source>
        <dbReference type="Proteomes" id="UP000054537"/>
    </source>
</evidence>
<reference evidence="2 3" key="1">
    <citation type="submission" date="2014-10" db="EMBL/GenBank/DDBJ databases">
        <title>Draft genome sequence of Actinoplanes utahensis NRRL 12052.</title>
        <authorList>
            <person name="Velasco-Bucheli B."/>
            <person name="del Cerro C."/>
            <person name="Hormigo D."/>
            <person name="Garcia J.L."/>
            <person name="Acebal C."/>
            <person name="Arroyo M."/>
            <person name="de la Mata I."/>
        </authorList>
    </citation>
    <scope>NUCLEOTIDE SEQUENCE [LARGE SCALE GENOMIC DNA]</scope>
    <source>
        <strain evidence="2 3">NRRL 12052</strain>
    </source>
</reference>
<dbReference type="Proteomes" id="UP000054537">
    <property type="component" value="Unassembled WGS sequence"/>
</dbReference>
<dbReference type="InterPro" id="IPR058548">
    <property type="entry name" value="MlaB-like_STAS"/>
</dbReference>
<proteinExistence type="predicted"/>
<dbReference type="InterPro" id="IPR036513">
    <property type="entry name" value="STAS_dom_sf"/>
</dbReference>